<proteinExistence type="predicted"/>
<accession>A0ACC0TV63</accession>
<name>A0ACC0TV63_9AGAM</name>
<comment type="caution">
    <text evidence="1">The sequence shown here is derived from an EMBL/GenBank/DDBJ whole genome shotgun (WGS) entry which is preliminary data.</text>
</comment>
<keyword evidence="2" id="KW-1185">Reference proteome</keyword>
<evidence type="ECO:0000313" key="2">
    <source>
        <dbReference type="Proteomes" id="UP001207468"/>
    </source>
</evidence>
<protein>
    <submittedName>
        <fullName evidence="1">Trehalase</fullName>
    </submittedName>
</protein>
<organism evidence="1 2">
    <name type="scientific">Russula earlei</name>
    <dbReference type="NCBI Taxonomy" id="71964"/>
    <lineage>
        <taxon>Eukaryota</taxon>
        <taxon>Fungi</taxon>
        <taxon>Dikarya</taxon>
        <taxon>Basidiomycota</taxon>
        <taxon>Agaricomycotina</taxon>
        <taxon>Agaricomycetes</taxon>
        <taxon>Russulales</taxon>
        <taxon>Russulaceae</taxon>
        <taxon>Russula</taxon>
    </lineage>
</organism>
<dbReference type="EMBL" id="JAGFNK010000444">
    <property type="protein sequence ID" value="KAI9450246.1"/>
    <property type="molecule type" value="Genomic_DNA"/>
</dbReference>
<gene>
    <name evidence="1" type="ORF">F5148DRAFT_987149</name>
</gene>
<reference evidence="1" key="1">
    <citation type="submission" date="2021-03" db="EMBL/GenBank/DDBJ databases">
        <title>Evolutionary priming and transition to the ectomycorrhizal habit in an iconic lineage of mushroom-forming fungi: is preadaptation a requirement?</title>
        <authorList>
            <consortium name="DOE Joint Genome Institute"/>
            <person name="Looney B.P."/>
            <person name="Miyauchi S."/>
            <person name="Morin E."/>
            <person name="Drula E."/>
            <person name="Courty P.E."/>
            <person name="Chicoki N."/>
            <person name="Fauchery L."/>
            <person name="Kohler A."/>
            <person name="Kuo A."/>
            <person name="LaButti K."/>
            <person name="Pangilinan J."/>
            <person name="Lipzen A."/>
            <person name="Riley R."/>
            <person name="Andreopoulos W."/>
            <person name="He G."/>
            <person name="Johnson J."/>
            <person name="Barry K.W."/>
            <person name="Grigoriev I.V."/>
            <person name="Nagy L."/>
            <person name="Hibbett D."/>
            <person name="Henrissat B."/>
            <person name="Matheny P.B."/>
            <person name="Labbe J."/>
            <person name="Martin A.F."/>
        </authorList>
    </citation>
    <scope>NUCLEOTIDE SEQUENCE</scope>
    <source>
        <strain evidence="1">BPL698</strain>
    </source>
</reference>
<sequence length="760" mass="81253">MLARLAIVAYAVHVANGVPQASTPSSPAAANTSVPTLTLVTAVASPTAPLTATLPSQSPLPPSQAWCPSQIFCAGALLQTVNIAQLWTDPKTFVDKPTDSDPQSVLAAFSPINSTTATEGAVLQFVDSNFRGEGLELEAQALPNFNPNPPFLNNVTDPLLNAFSQIVHGYWTQLIRGTNSSALCDGQTCESTLIPLNHTFVVPGGRFREQYYWDSFWITEGLIQSQLYDIVNETLQNFMDEIELFGFIPNGGRIYYLNRSQPPVFIMMLAKYVAATNDTAILNRALPLAEACTWWSTNRSINVTSPYTNTVYTLSRYAVTNSAPRPESYLTDYQTANDPALSTPLNDSQRAELYSELASGAETGWDYSTRFIALPLAGGINNTAPALRSVNVKNNVPVDLNSIPFNLTPIPDKAHLILANFYPSGSNAALQHTAAAANIRAGILDLFWDPSKLAFYDFNLTSGSRNSIFTAATFYPLWAGIVPDELLSDPTNAFGFFSSINMVLRRYNGTFPVTFIESGLQWDAPNAWPPHQYIALEALNALPANVSSGAIPLPSTGQSAYSLVPSGQLGLAESDLPPQVLYGGVNASTTGSGADFNALNGTYVNGGNATTGEGWRDALARGLANRYITSVLCSWYTTGGSIPGLLPRLSDGDLNVTQSINNTGNMFEKFSIRDIDSAGRGGEYTVQAGFGWTNGVVLWVASNYGNRLVAPACPRPVAAVSSTSTSGSNSGKNGALHLVVAPGHLLGFVLLVITLQLSVA</sequence>
<dbReference type="Proteomes" id="UP001207468">
    <property type="component" value="Unassembled WGS sequence"/>
</dbReference>
<evidence type="ECO:0000313" key="1">
    <source>
        <dbReference type="EMBL" id="KAI9450246.1"/>
    </source>
</evidence>